<dbReference type="PANTHER" id="PTHR33739">
    <property type="entry name" value="OS07G0681500 PROTEIN"/>
    <property type="match status" value="1"/>
</dbReference>
<dbReference type="PANTHER" id="PTHR33739:SF3">
    <property type="entry name" value="OS07G0681500 PROTEIN"/>
    <property type="match status" value="1"/>
</dbReference>
<dbReference type="Proteomes" id="UP000030711">
    <property type="component" value="Unassembled WGS sequence"/>
</dbReference>
<gene>
    <name evidence="1" type="ORF">EUGRSUZ_L03465</name>
</gene>
<dbReference type="AlphaFoldDB" id="A0AAD9WGT0"/>
<organism evidence="1 2">
    <name type="scientific">Eucalyptus grandis</name>
    <name type="common">Flooded gum</name>
    <dbReference type="NCBI Taxonomy" id="71139"/>
    <lineage>
        <taxon>Eukaryota</taxon>
        <taxon>Viridiplantae</taxon>
        <taxon>Streptophyta</taxon>
        <taxon>Embryophyta</taxon>
        <taxon>Tracheophyta</taxon>
        <taxon>Spermatophyta</taxon>
        <taxon>Magnoliopsida</taxon>
        <taxon>eudicotyledons</taxon>
        <taxon>Gunneridae</taxon>
        <taxon>Pentapetalae</taxon>
        <taxon>rosids</taxon>
        <taxon>malvids</taxon>
        <taxon>Myrtales</taxon>
        <taxon>Myrtaceae</taxon>
        <taxon>Myrtoideae</taxon>
        <taxon>Eucalypteae</taxon>
        <taxon>Eucalyptus</taxon>
    </lineage>
</organism>
<dbReference type="GO" id="GO:0016592">
    <property type="term" value="C:mediator complex"/>
    <property type="evidence" value="ECO:0007669"/>
    <property type="project" value="InterPro"/>
</dbReference>
<accession>A0AAD9WGT0</accession>
<sequence length="178" mass="20427">MDDWGLPIASMGGLCGSFESMEHHQRNVGIRGSEDNKRSGHREYMRDMNSLIAVEVLENLTRSRKALALLRLIHMNMPDKFNGLLQRLQFLETCELPSPNLISAKEVLARLSSNIHKVLAFESDLRRSFIGMFLNIRSIKSVPCSDSESALSLNLHCLHVGHLLIFTWRLQWMEDYFL</sequence>
<protein>
    <submittedName>
        <fullName evidence="1">Uncharacterized protein</fullName>
    </submittedName>
</protein>
<name>A0AAD9WGT0_EUCGR</name>
<comment type="caution">
    <text evidence="1">The sequence shown here is derived from an EMBL/GenBank/DDBJ whole genome shotgun (WGS) entry which is preliminary data.</text>
</comment>
<keyword evidence="2" id="KW-1185">Reference proteome</keyword>
<dbReference type="InterPro" id="IPR039638">
    <property type="entry name" value="MED33A/B"/>
</dbReference>
<dbReference type="GO" id="GO:2000762">
    <property type="term" value="P:regulation of phenylpropanoid metabolic process"/>
    <property type="evidence" value="ECO:0007669"/>
    <property type="project" value="InterPro"/>
</dbReference>
<dbReference type="EMBL" id="MU851358">
    <property type="protein sequence ID" value="KAK2631064.1"/>
    <property type="molecule type" value="Genomic_DNA"/>
</dbReference>
<proteinExistence type="predicted"/>
<evidence type="ECO:0000313" key="2">
    <source>
        <dbReference type="Proteomes" id="UP000030711"/>
    </source>
</evidence>
<evidence type="ECO:0000313" key="1">
    <source>
        <dbReference type="EMBL" id="KAK2631064.1"/>
    </source>
</evidence>
<reference evidence="1 2" key="1">
    <citation type="journal article" date="2014" name="Nature">
        <title>The genome of Eucalyptus grandis.</title>
        <authorList>
            <person name="Myburg A.A."/>
            <person name="Grattapaglia D."/>
            <person name="Tuskan G.A."/>
            <person name="Hellsten U."/>
            <person name="Hayes R.D."/>
            <person name="Grimwood J."/>
            <person name="Jenkins J."/>
            <person name="Lindquist E."/>
            <person name="Tice H."/>
            <person name="Bauer D."/>
            <person name="Goodstein D.M."/>
            <person name="Dubchak I."/>
            <person name="Poliakov A."/>
            <person name="Mizrachi E."/>
            <person name="Kullan A.R."/>
            <person name="Hussey S.G."/>
            <person name="Pinard D."/>
            <person name="van der Merwe K."/>
            <person name="Singh P."/>
            <person name="van Jaarsveld I."/>
            <person name="Silva-Junior O.B."/>
            <person name="Togawa R.C."/>
            <person name="Pappas M.R."/>
            <person name="Faria D.A."/>
            <person name="Sansaloni C.P."/>
            <person name="Petroli C.D."/>
            <person name="Yang X."/>
            <person name="Ranjan P."/>
            <person name="Tschaplinski T.J."/>
            <person name="Ye C.Y."/>
            <person name="Li T."/>
            <person name="Sterck L."/>
            <person name="Vanneste K."/>
            <person name="Murat F."/>
            <person name="Soler M."/>
            <person name="Clemente H.S."/>
            <person name="Saidi N."/>
            <person name="Cassan-Wang H."/>
            <person name="Dunand C."/>
            <person name="Hefer C.A."/>
            <person name="Bornberg-Bauer E."/>
            <person name="Kersting A.R."/>
            <person name="Vining K."/>
            <person name="Amarasinghe V."/>
            <person name="Ranik M."/>
            <person name="Naithani S."/>
            <person name="Elser J."/>
            <person name="Boyd A.E."/>
            <person name="Liston A."/>
            <person name="Spatafora J.W."/>
            <person name="Dharmwardhana P."/>
            <person name="Raja R."/>
            <person name="Sullivan C."/>
            <person name="Romanel E."/>
            <person name="Alves-Ferreira M."/>
            <person name="Kulheim C."/>
            <person name="Foley W."/>
            <person name="Carocha V."/>
            <person name="Paiva J."/>
            <person name="Kudrna D."/>
            <person name="Brommonschenkel S.H."/>
            <person name="Pasquali G."/>
            <person name="Byrne M."/>
            <person name="Rigault P."/>
            <person name="Tibbits J."/>
            <person name="Spokevicius A."/>
            <person name="Jones R.C."/>
            <person name="Steane D.A."/>
            <person name="Vaillancourt R.E."/>
            <person name="Potts B.M."/>
            <person name="Joubert F."/>
            <person name="Barry K."/>
            <person name="Pappas G.J."/>
            <person name="Strauss S.H."/>
            <person name="Jaiswal P."/>
            <person name="Grima-Pettenati J."/>
            <person name="Salse J."/>
            <person name="Van de Peer Y."/>
            <person name="Rokhsar D.S."/>
            <person name="Schmutz J."/>
        </authorList>
    </citation>
    <scope>NUCLEOTIDE SEQUENCE [LARGE SCALE GENOMIC DNA]</scope>
    <source>
        <strain evidence="2">cv. BRASUZ1</strain>
        <tissue evidence="1">Leaf extractions</tissue>
    </source>
</reference>